<keyword evidence="2" id="KW-1185">Reference proteome</keyword>
<accession>A0A5N5Q5K7</accession>
<organism evidence="1 2">
    <name type="scientific">Pangasianodon hypophthalmus</name>
    <name type="common">Striped catfish</name>
    <name type="synonym">Helicophagus hypophthalmus</name>
    <dbReference type="NCBI Taxonomy" id="310915"/>
    <lineage>
        <taxon>Eukaryota</taxon>
        <taxon>Metazoa</taxon>
        <taxon>Chordata</taxon>
        <taxon>Craniata</taxon>
        <taxon>Vertebrata</taxon>
        <taxon>Euteleostomi</taxon>
        <taxon>Actinopterygii</taxon>
        <taxon>Neopterygii</taxon>
        <taxon>Teleostei</taxon>
        <taxon>Ostariophysi</taxon>
        <taxon>Siluriformes</taxon>
        <taxon>Pangasiidae</taxon>
        <taxon>Pangasianodon</taxon>
    </lineage>
</organism>
<protein>
    <submittedName>
        <fullName evidence="1">Uncharacterized protein</fullName>
    </submittedName>
</protein>
<comment type="caution">
    <text evidence="1">The sequence shown here is derived from an EMBL/GenBank/DDBJ whole genome shotgun (WGS) entry which is preliminary data.</text>
</comment>
<evidence type="ECO:0000313" key="2">
    <source>
        <dbReference type="Proteomes" id="UP000327468"/>
    </source>
</evidence>
<dbReference type="EMBL" id="VFJC01000002">
    <property type="protein sequence ID" value="KAB5586521.1"/>
    <property type="molecule type" value="Genomic_DNA"/>
</dbReference>
<reference evidence="1 2" key="1">
    <citation type="submission" date="2019-06" db="EMBL/GenBank/DDBJ databases">
        <title>A chromosome-scale genome assembly of the striped catfish, Pangasianodon hypophthalmus.</title>
        <authorList>
            <person name="Wen M."/>
            <person name="Zahm M."/>
            <person name="Roques C."/>
            <person name="Cabau C."/>
            <person name="Klopp C."/>
            <person name="Donnadieu C."/>
            <person name="Jouanno E."/>
            <person name="Avarre J.-C."/>
            <person name="Campet M."/>
            <person name="Ha T.T.T."/>
            <person name="Dugue R."/>
            <person name="Lampietro C."/>
            <person name="Louis A."/>
            <person name="Herpin A."/>
            <person name="Echchiki A."/>
            <person name="Berthelot C."/>
            <person name="Parey E."/>
            <person name="Roest-Crollius H."/>
            <person name="Braasch I."/>
            <person name="Postlethwait J."/>
            <person name="Bobe J."/>
            <person name="Montfort J."/>
            <person name="Bouchez O."/>
            <person name="Begum T."/>
            <person name="Schartl M."/>
            <person name="Guiguen Y."/>
        </authorList>
    </citation>
    <scope>NUCLEOTIDE SEQUENCE [LARGE SCALE GENOMIC DNA]</scope>
    <source>
        <strain evidence="1 2">Indonesia</strain>
        <tissue evidence="1">Blood</tissue>
    </source>
</reference>
<name>A0A5N5Q5K7_PANHP</name>
<gene>
    <name evidence="1" type="ORF">PHYPO_G00002680</name>
</gene>
<dbReference type="AlphaFoldDB" id="A0A5N5Q5K7"/>
<proteinExistence type="predicted"/>
<dbReference type="Proteomes" id="UP000327468">
    <property type="component" value="Chromosome 1"/>
</dbReference>
<evidence type="ECO:0000313" key="1">
    <source>
        <dbReference type="EMBL" id="KAB5586521.1"/>
    </source>
</evidence>
<sequence length="88" mass="10220">MIPLVQKTTLLYPPIGCLGTTGARKQHLSSERREYHKTPHHKYQDDSAEVDVEALDIYNMFFVVVSCIRSTDVLWMKFKYLLTEDATQ</sequence>